<keyword evidence="1" id="KW-0812">Transmembrane</keyword>
<evidence type="ECO:0000256" key="1">
    <source>
        <dbReference type="SAM" id="Phobius"/>
    </source>
</evidence>
<organism evidence="2">
    <name type="scientific">Timema douglasi</name>
    <name type="common">Walking stick</name>
    <dbReference type="NCBI Taxonomy" id="61478"/>
    <lineage>
        <taxon>Eukaryota</taxon>
        <taxon>Metazoa</taxon>
        <taxon>Ecdysozoa</taxon>
        <taxon>Arthropoda</taxon>
        <taxon>Hexapoda</taxon>
        <taxon>Insecta</taxon>
        <taxon>Pterygota</taxon>
        <taxon>Neoptera</taxon>
        <taxon>Polyneoptera</taxon>
        <taxon>Phasmatodea</taxon>
        <taxon>Timematodea</taxon>
        <taxon>Timematoidea</taxon>
        <taxon>Timematidae</taxon>
        <taxon>Timema</taxon>
    </lineage>
</organism>
<gene>
    <name evidence="2" type="ORF">TDIB3V08_LOCUS8366</name>
</gene>
<dbReference type="InterPro" id="IPR050327">
    <property type="entry name" value="Proton-linked_MCT"/>
</dbReference>
<reference evidence="2" key="1">
    <citation type="submission" date="2020-11" db="EMBL/GenBank/DDBJ databases">
        <authorList>
            <person name="Tran Van P."/>
        </authorList>
    </citation>
    <scope>NUCLEOTIDE SEQUENCE</scope>
</reference>
<proteinExistence type="predicted"/>
<dbReference type="PANTHER" id="PTHR11360">
    <property type="entry name" value="MONOCARBOXYLATE TRANSPORTER"/>
    <property type="match status" value="1"/>
</dbReference>
<dbReference type="InterPro" id="IPR011701">
    <property type="entry name" value="MFS"/>
</dbReference>
<feature type="transmembrane region" description="Helical" evidence="1">
    <location>
        <begin position="562"/>
        <end position="588"/>
    </location>
</feature>
<feature type="transmembrane region" description="Helical" evidence="1">
    <location>
        <begin position="31"/>
        <end position="58"/>
    </location>
</feature>
<feature type="transmembrane region" description="Helical" evidence="1">
    <location>
        <begin position="475"/>
        <end position="496"/>
    </location>
</feature>
<keyword evidence="1" id="KW-1133">Transmembrane helix</keyword>
<feature type="transmembrane region" description="Helical" evidence="1">
    <location>
        <begin position="189"/>
        <end position="208"/>
    </location>
</feature>
<evidence type="ECO:0000313" key="2">
    <source>
        <dbReference type="EMBL" id="CAD7202181.1"/>
    </source>
</evidence>
<dbReference type="AlphaFoldDB" id="A0A7R8VPM5"/>
<feature type="transmembrane region" description="Helical" evidence="1">
    <location>
        <begin position="70"/>
        <end position="94"/>
    </location>
</feature>
<feature type="transmembrane region" description="Helical" evidence="1">
    <location>
        <begin position="503"/>
        <end position="521"/>
    </location>
</feature>
<feature type="transmembrane region" description="Helical" evidence="1">
    <location>
        <begin position="125"/>
        <end position="151"/>
    </location>
</feature>
<accession>A0A7R8VPM5</accession>
<feature type="transmembrane region" description="Helical" evidence="1">
    <location>
        <begin position="101"/>
        <end position="119"/>
    </location>
</feature>
<protein>
    <submittedName>
        <fullName evidence="2">Uncharacterized protein</fullName>
    </submittedName>
</protein>
<dbReference type="PANTHER" id="PTHR11360:SF309">
    <property type="entry name" value="MONOCARBOXYLATE TRANSPORTER 7-LIKE PROTEIN"/>
    <property type="match status" value="1"/>
</dbReference>
<dbReference type="SUPFAM" id="SSF103473">
    <property type="entry name" value="MFS general substrate transporter"/>
    <property type="match status" value="1"/>
</dbReference>
<feature type="transmembrane region" description="Helical" evidence="1">
    <location>
        <begin position="158"/>
        <end position="177"/>
    </location>
</feature>
<dbReference type="Pfam" id="PF07690">
    <property type="entry name" value="MFS_1"/>
    <property type="match status" value="1"/>
</dbReference>
<dbReference type="Gene3D" id="1.20.1250.20">
    <property type="entry name" value="MFS general substrate transporter like domains"/>
    <property type="match status" value="1"/>
</dbReference>
<dbReference type="GO" id="GO:0008028">
    <property type="term" value="F:monocarboxylic acid transmembrane transporter activity"/>
    <property type="evidence" value="ECO:0007669"/>
    <property type="project" value="TreeGrafter"/>
</dbReference>
<sequence>MSRPSLDEKKIELSQTSELDRSESEVPEGGWGWMVAFGMALMFIVMVGPLSSFGLIFGDFLEDLGGGTEAITVINGVLGSSVSFTGLITTYALNTYSCRQVGLVGCLLAFVGNFLTIFANSVMYMVITFGVLQGVGLGLMITPSFAIFNAYFLRRRSYVMGLSQVLIGVGIMVYPILIQTVYDEYGFRATQAIMTALTLHSLFAMLTYKPVKLHIKVKTRRSLYERNSSQALNTTDIMSTGVALKSTDNFGNGIQNNLSIQTEKYSEKCLLLDKTTESMEISTEVDSSSEIFSNKESSELNEELNYPLKIHSGLRSNEQINNENLSDTHGDETLDQEEPLLKKTHKEHDHDVSSVINMSENSEVGLMAPTSGSQQNLSKASVTSLAGSLEIQNKSSSILPSDDVFDKGEAVVNNRVSCWGKIVNFLDLKLLLDPIYSNIAVGIAFTFTADIMFFTIHPIYLFYLGFSNPDTAACISIGLACDLGGRLFLTVLGLFAQVKSRTLVLFGSTATVFFRTIFVMYEDYQTIVILTGVLSFFRSFLMVELPLVFAEFCSVERFPSAYGLYLIICGIVGVFVGPIIATTCMGSYTGLTRFPSSNGLLLSVTRISSDGLEIPWSTPTGSDNIVYLQRSNRIYCVSGKPTNAIIGSTSGTHRGKQSFPPEAFLTHHSRIICGGFNIWAPLDAPITLVPPVTDSPPFHYSTESPGEGIKIKCGPELLASSSSRSGNNVWYSPNISLFLLLLLLLL</sequence>
<dbReference type="EMBL" id="OA569075">
    <property type="protein sequence ID" value="CAD7202181.1"/>
    <property type="molecule type" value="Genomic_DNA"/>
</dbReference>
<name>A0A7R8VPM5_TIMDO</name>
<keyword evidence="1" id="KW-0472">Membrane</keyword>
<feature type="transmembrane region" description="Helical" evidence="1">
    <location>
        <begin position="527"/>
        <end position="550"/>
    </location>
</feature>
<dbReference type="InterPro" id="IPR036259">
    <property type="entry name" value="MFS_trans_sf"/>
</dbReference>
<feature type="transmembrane region" description="Helical" evidence="1">
    <location>
        <begin position="439"/>
        <end position="463"/>
    </location>
</feature>